<feature type="transmembrane region" description="Helical" evidence="5">
    <location>
        <begin position="234"/>
        <end position="254"/>
    </location>
</feature>
<keyword evidence="4 5" id="KW-0472">Membrane</keyword>
<evidence type="ECO:0000256" key="2">
    <source>
        <dbReference type="ARBA" id="ARBA00022692"/>
    </source>
</evidence>
<evidence type="ECO:0000256" key="5">
    <source>
        <dbReference type="SAM" id="Phobius"/>
    </source>
</evidence>
<comment type="caution">
    <text evidence="7">The sequence shown here is derived from an EMBL/GenBank/DDBJ whole genome shotgun (WGS) entry which is preliminary data.</text>
</comment>
<dbReference type="OrthoDB" id="3217868at2"/>
<dbReference type="EMBL" id="QMIG01000014">
    <property type="protein sequence ID" value="RAW13157.1"/>
    <property type="molecule type" value="Genomic_DNA"/>
</dbReference>
<dbReference type="GO" id="GO:0016020">
    <property type="term" value="C:membrane"/>
    <property type="evidence" value="ECO:0007669"/>
    <property type="project" value="UniProtKB-SubCell"/>
</dbReference>
<comment type="subcellular location">
    <subcellularLocation>
        <location evidence="1">Membrane</location>
        <topology evidence="1">Multi-pass membrane protein</topology>
    </subcellularLocation>
</comment>
<reference evidence="7 8" key="1">
    <citation type="submission" date="2018-06" db="EMBL/GenBank/DDBJ databases">
        <title>Phytoactinopolyspora halophila sp. nov., a novel halophilic actinomycete isolated from a saline soil in China.</title>
        <authorList>
            <person name="Tang S.-K."/>
        </authorList>
    </citation>
    <scope>NUCLEOTIDE SEQUENCE [LARGE SCALE GENOMIC DNA]</scope>
    <source>
        <strain evidence="7 8">YIM 96934</strain>
    </source>
</reference>
<dbReference type="GO" id="GO:0140359">
    <property type="term" value="F:ABC-type transporter activity"/>
    <property type="evidence" value="ECO:0007669"/>
    <property type="project" value="InterPro"/>
</dbReference>
<feature type="transmembrane region" description="Helical" evidence="5">
    <location>
        <begin position="62"/>
        <end position="82"/>
    </location>
</feature>
<feature type="domain" description="ABC-2 type transporter transmembrane" evidence="6">
    <location>
        <begin position="13"/>
        <end position="198"/>
    </location>
</feature>
<dbReference type="InterPro" id="IPR013525">
    <property type="entry name" value="ABC2_TM"/>
</dbReference>
<feature type="transmembrane region" description="Helical" evidence="5">
    <location>
        <begin position="102"/>
        <end position="127"/>
    </location>
</feature>
<dbReference type="PANTHER" id="PTHR43027">
    <property type="entry name" value="DOXORUBICIN RESISTANCE ABC TRANSPORTER PERMEASE PROTEIN DRRC-RELATED"/>
    <property type="match status" value="1"/>
</dbReference>
<evidence type="ECO:0000256" key="1">
    <source>
        <dbReference type="ARBA" id="ARBA00004141"/>
    </source>
</evidence>
<dbReference type="InterPro" id="IPR052902">
    <property type="entry name" value="ABC-2_transporter"/>
</dbReference>
<feature type="transmembrane region" description="Helical" evidence="5">
    <location>
        <begin position="167"/>
        <end position="186"/>
    </location>
</feature>
<sequence>MSTLLKTTAVEGKLFLREPMSVIFGVLFPTALLLGLGAIPALREPSDEFDGARFVELWTPTALVLGLAILGLQHIPGVVATYRENGILRRMSTTPVHPAKLLVAQLTVALVAAVVAAVLLIIAAWLVLDVSPPEYPFTFALAFLVGFGALLAIGLLIAAVAPNARAASGLAIFVFMLVMLVGGVYMPRFLMPEFLIRLGDYTPPGVQALLDAWLGDTAAAAAVGSTTAGPSEPLQLGIMGLIAVVAGWSAARLFRWE</sequence>
<evidence type="ECO:0000256" key="4">
    <source>
        <dbReference type="ARBA" id="ARBA00023136"/>
    </source>
</evidence>
<evidence type="ECO:0000256" key="3">
    <source>
        <dbReference type="ARBA" id="ARBA00022989"/>
    </source>
</evidence>
<evidence type="ECO:0000313" key="7">
    <source>
        <dbReference type="EMBL" id="RAW13157.1"/>
    </source>
</evidence>
<accession>A0A329QL46</accession>
<dbReference type="Proteomes" id="UP000250462">
    <property type="component" value="Unassembled WGS sequence"/>
</dbReference>
<gene>
    <name evidence="7" type="ORF">DPM12_13725</name>
</gene>
<evidence type="ECO:0000313" key="8">
    <source>
        <dbReference type="Proteomes" id="UP000250462"/>
    </source>
</evidence>
<proteinExistence type="predicted"/>
<dbReference type="Pfam" id="PF01061">
    <property type="entry name" value="ABC2_membrane"/>
    <property type="match status" value="1"/>
</dbReference>
<protein>
    <submittedName>
        <fullName evidence="7">ABC transporter permease</fullName>
    </submittedName>
</protein>
<name>A0A329QL46_9ACTN</name>
<keyword evidence="8" id="KW-1185">Reference proteome</keyword>
<feature type="transmembrane region" description="Helical" evidence="5">
    <location>
        <begin position="21"/>
        <end position="42"/>
    </location>
</feature>
<dbReference type="PANTHER" id="PTHR43027:SF2">
    <property type="entry name" value="TRANSPORT PERMEASE PROTEIN"/>
    <property type="match status" value="1"/>
</dbReference>
<dbReference type="RefSeq" id="WP_112258927.1">
    <property type="nucleotide sequence ID" value="NZ_QMIG01000014.1"/>
</dbReference>
<keyword evidence="3 5" id="KW-1133">Transmembrane helix</keyword>
<organism evidence="7 8">
    <name type="scientific">Phytoactinopolyspora halophila</name>
    <dbReference type="NCBI Taxonomy" id="1981511"/>
    <lineage>
        <taxon>Bacteria</taxon>
        <taxon>Bacillati</taxon>
        <taxon>Actinomycetota</taxon>
        <taxon>Actinomycetes</taxon>
        <taxon>Jiangellales</taxon>
        <taxon>Jiangellaceae</taxon>
        <taxon>Phytoactinopolyspora</taxon>
    </lineage>
</organism>
<dbReference type="AlphaFoldDB" id="A0A329QL46"/>
<feature type="transmembrane region" description="Helical" evidence="5">
    <location>
        <begin position="139"/>
        <end position="160"/>
    </location>
</feature>
<evidence type="ECO:0000259" key="6">
    <source>
        <dbReference type="Pfam" id="PF01061"/>
    </source>
</evidence>
<keyword evidence="2 5" id="KW-0812">Transmembrane</keyword>